<feature type="non-terminal residue" evidence="2">
    <location>
        <position position="96"/>
    </location>
</feature>
<gene>
    <name evidence="2" type="ORF">FQN60_014418</name>
</gene>
<dbReference type="AlphaFoldDB" id="A0A5J5DAG8"/>
<reference evidence="2 3" key="1">
    <citation type="submission" date="2019-08" db="EMBL/GenBank/DDBJ databases">
        <title>A chromosome-level genome assembly, high-density linkage maps, and genome scans reveal the genomic architecture of hybrid incompatibilities underlying speciation via character displacement in darters (Percidae: Etheostominae).</title>
        <authorList>
            <person name="Moran R.L."/>
            <person name="Catchen J.M."/>
            <person name="Fuller R.C."/>
        </authorList>
    </citation>
    <scope>NUCLEOTIDE SEQUENCE [LARGE SCALE GENOMIC DNA]</scope>
    <source>
        <strain evidence="2">EspeVRDwgs_2016</strain>
        <tissue evidence="2">Muscle</tissue>
    </source>
</reference>
<keyword evidence="3" id="KW-1185">Reference proteome</keyword>
<accession>A0A5J5DAG8</accession>
<dbReference type="Proteomes" id="UP000327493">
    <property type="component" value="Chromosome 8"/>
</dbReference>
<evidence type="ECO:0000313" key="2">
    <source>
        <dbReference type="EMBL" id="KAA8590484.1"/>
    </source>
</evidence>
<feature type="compositionally biased region" description="Basic and acidic residues" evidence="1">
    <location>
        <begin position="30"/>
        <end position="39"/>
    </location>
</feature>
<feature type="compositionally biased region" description="Basic residues" evidence="1">
    <location>
        <begin position="75"/>
        <end position="88"/>
    </location>
</feature>
<protein>
    <submittedName>
        <fullName evidence="2">Uncharacterized protein</fullName>
    </submittedName>
</protein>
<proteinExistence type="predicted"/>
<sequence length="96" mass="11016">MACNHWSDCGSCCHSSRVCSCCQKKELVRQTSDPDDHIQRQRRRERGCRISIQLPRPGERAGNGDPHEQGEDPRKRQHRGVHRHHARGVARERTAG</sequence>
<name>A0A5J5DAG8_9PERO</name>
<evidence type="ECO:0000256" key="1">
    <source>
        <dbReference type="SAM" id="MobiDB-lite"/>
    </source>
</evidence>
<evidence type="ECO:0000313" key="3">
    <source>
        <dbReference type="Proteomes" id="UP000327493"/>
    </source>
</evidence>
<comment type="caution">
    <text evidence="2">The sequence shown here is derived from an EMBL/GenBank/DDBJ whole genome shotgun (WGS) entry which is preliminary data.</text>
</comment>
<feature type="region of interest" description="Disordered" evidence="1">
    <location>
        <begin position="30"/>
        <end position="96"/>
    </location>
</feature>
<dbReference type="EMBL" id="VOFY01000008">
    <property type="protein sequence ID" value="KAA8590484.1"/>
    <property type="molecule type" value="Genomic_DNA"/>
</dbReference>
<organism evidence="2 3">
    <name type="scientific">Etheostoma spectabile</name>
    <name type="common">orangethroat darter</name>
    <dbReference type="NCBI Taxonomy" id="54343"/>
    <lineage>
        <taxon>Eukaryota</taxon>
        <taxon>Metazoa</taxon>
        <taxon>Chordata</taxon>
        <taxon>Craniata</taxon>
        <taxon>Vertebrata</taxon>
        <taxon>Euteleostomi</taxon>
        <taxon>Actinopterygii</taxon>
        <taxon>Neopterygii</taxon>
        <taxon>Teleostei</taxon>
        <taxon>Neoteleostei</taxon>
        <taxon>Acanthomorphata</taxon>
        <taxon>Eupercaria</taxon>
        <taxon>Perciformes</taxon>
        <taxon>Percoidei</taxon>
        <taxon>Percidae</taxon>
        <taxon>Etheostomatinae</taxon>
        <taxon>Etheostoma</taxon>
    </lineage>
</organism>
<feature type="compositionally biased region" description="Basic and acidic residues" evidence="1">
    <location>
        <begin position="65"/>
        <end position="74"/>
    </location>
</feature>